<dbReference type="PROSITE" id="PS50089">
    <property type="entry name" value="ZF_RING_2"/>
    <property type="match status" value="1"/>
</dbReference>
<dbReference type="SUPFAM" id="SSF49599">
    <property type="entry name" value="TRAF domain-like"/>
    <property type="match status" value="1"/>
</dbReference>
<gene>
    <name evidence="9" type="ORF">PILCRDRAFT_110819</name>
</gene>
<dbReference type="STRING" id="765440.A0A0C3BZT2"/>
<accession>A0A0C3BZT2</accession>
<evidence type="ECO:0000313" key="9">
    <source>
        <dbReference type="EMBL" id="KIM92058.1"/>
    </source>
</evidence>
<evidence type="ECO:0000259" key="7">
    <source>
        <dbReference type="PROSITE" id="PS50089"/>
    </source>
</evidence>
<keyword evidence="1 4" id="KW-0479">Metal-binding</keyword>
<feature type="domain" description="TRAF-type" evidence="8">
    <location>
        <begin position="99"/>
        <end position="147"/>
    </location>
</feature>
<evidence type="ECO:0000259" key="8">
    <source>
        <dbReference type="PROSITE" id="PS50145"/>
    </source>
</evidence>
<evidence type="ECO:0000256" key="2">
    <source>
        <dbReference type="ARBA" id="ARBA00022771"/>
    </source>
</evidence>
<dbReference type="InterPro" id="IPR001293">
    <property type="entry name" value="Znf_TRAF"/>
</dbReference>
<dbReference type="GO" id="GO:0008270">
    <property type="term" value="F:zinc ion binding"/>
    <property type="evidence" value="ECO:0007669"/>
    <property type="project" value="UniProtKB-KW"/>
</dbReference>
<keyword evidence="5" id="KW-0175">Coiled coil</keyword>
<keyword evidence="10" id="KW-1185">Reference proteome</keyword>
<evidence type="ECO:0000313" key="10">
    <source>
        <dbReference type="Proteomes" id="UP000054166"/>
    </source>
</evidence>
<evidence type="ECO:0000256" key="1">
    <source>
        <dbReference type="ARBA" id="ARBA00022723"/>
    </source>
</evidence>
<dbReference type="OrthoDB" id="1630758at2759"/>
<protein>
    <recommendedName>
        <fullName evidence="11">RING-type domain-containing protein</fullName>
    </recommendedName>
</protein>
<dbReference type="PROSITE" id="PS00518">
    <property type="entry name" value="ZF_RING_1"/>
    <property type="match status" value="1"/>
</dbReference>
<organism evidence="9 10">
    <name type="scientific">Piloderma croceum (strain F 1598)</name>
    <dbReference type="NCBI Taxonomy" id="765440"/>
    <lineage>
        <taxon>Eukaryota</taxon>
        <taxon>Fungi</taxon>
        <taxon>Dikarya</taxon>
        <taxon>Basidiomycota</taxon>
        <taxon>Agaricomycotina</taxon>
        <taxon>Agaricomycetes</taxon>
        <taxon>Agaricomycetidae</taxon>
        <taxon>Atheliales</taxon>
        <taxon>Atheliaceae</taxon>
        <taxon>Piloderma</taxon>
    </lineage>
</organism>
<feature type="compositionally biased region" description="Polar residues" evidence="6">
    <location>
        <begin position="281"/>
        <end position="318"/>
    </location>
</feature>
<dbReference type="PROSITE" id="PS50145">
    <property type="entry name" value="ZF_TRAF"/>
    <property type="match status" value="2"/>
</dbReference>
<reference evidence="10" key="2">
    <citation type="submission" date="2015-01" db="EMBL/GenBank/DDBJ databases">
        <title>Evolutionary Origins and Diversification of the Mycorrhizal Mutualists.</title>
        <authorList>
            <consortium name="DOE Joint Genome Institute"/>
            <consortium name="Mycorrhizal Genomics Consortium"/>
            <person name="Kohler A."/>
            <person name="Kuo A."/>
            <person name="Nagy L.G."/>
            <person name="Floudas D."/>
            <person name="Copeland A."/>
            <person name="Barry K.W."/>
            <person name="Cichocki N."/>
            <person name="Veneault-Fourrey C."/>
            <person name="LaButti K."/>
            <person name="Lindquist E.A."/>
            <person name="Lipzen A."/>
            <person name="Lundell T."/>
            <person name="Morin E."/>
            <person name="Murat C."/>
            <person name="Riley R."/>
            <person name="Ohm R."/>
            <person name="Sun H."/>
            <person name="Tunlid A."/>
            <person name="Henrissat B."/>
            <person name="Grigoriev I.V."/>
            <person name="Hibbett D.S."/>
            <person name="Martin F."/>
        </authorList>
    </citation>
    <scope>NUCLEOTIDE SEQUENCE [LARGE SCALE GENOMIC DNA]</scope>
    <source>
        <strain evidence="10">F 1598</strain>
    </source>
</reference>
<dbReference type="Pfam" id="PF13923">
    <property type="entry name" value="zf-C3HC4_2"/>
    <property type="match status" value="1"/>
</dbReference>
<proteinExistence type="predicted"/>
<feature type="region of interest" description="Disordered" evidence="6">
    <location>
        <begin position="274"/>
        <end position="318"/>
    </location>
</feature>
<dbReference type="Gene3D" id="3.30.40.10">
    <property type="entry name" value="Zinc/RING finger domain, C3HC4 (zinc finger)"/>
    <property type="match status" value="3"/>
</dbReference>
<dbReference type="SUPFAM" id="SSF57850">
    <property type="entry name" value="RING/U-box"/>
    <property type="match status" value="1"/>
</dbReference>
<reference evidence="9 10" key="1">
    <citation type="submission" date="2014-04" db="EMBL/GenBank/DDBJ databases">
        <authorList>
            <consortium name="DOE Joint Genome Institute"/>
            <person name="Kuo A."/>
            <person name="Tarkka M."/>
            <person name="Buscot F."/>
            <person name="Kohler A."/>
            <person name="Nagy L.G."/>
            <person name="Floudas D."/>
            <person name="Copeland A."/>
            <person name="Barry K.W."/>
            <person name="Cichocki N."/>
            <person name="Veneault-Fourrey C."/>
            <person name="LaButti K."/>
            <person name="Lindquist E.A."/>
            <person name="Lipzen A."/>
            <person name="Lundell T."/>
            <person name="Morin E."/>
            <person name="Murat C."/>
            <person name="Sun H."/>
            <person name="Tunlid A."/>
            <person name="Henrissat B."/>
            <person name="Grigoriev I.V."/>
            <person name="Hibbett D.S."/>
            <person name="Martin F."/>
            <person name="Nordberg H.P."/>
            <person name="Cantor M.N."/>
            <person name="Hua S.X."/>
        </authorList>
    </citation>
    <scope>NUCLEOTIDE SEQUENCE [LARGE SCALE GENOMIC DNA]</scope>
    <source>
        <strain evidence="9 10">F 1598</strain>
    </source>
</reference>
<dbReference type="PANTHER" id="PTHR10131:SF94">
    <property type="entry name" value="TNF RECEPTOR-ASSOCIATED FACTOR 4"/>
    <property type="match status" value="1"/>
</dbReference>
<feature type="coiled-coil region" evidence="5">
    <location>
        <begin position="239"/>
        <end position="266"/>
    </location>
</feature>
<feature type="domain" description="TRAF-type" evidence="8">
    <location>
        <begin position="154"/>
        <end position="199"/>
    </location>
</feature>
<keyword evidence="2 4" id="KW-0863">Zinc-finger</keyword>
<dbReference type="Proteomes" id="UP000054166">
    <property type="component" value="Unassembled WGS sequence"/>
</dbReference>
<dbReference type="AlphaFoldDB" id="A0A0C3BZT2"/>
<evidence type="ECO:0000256" key="4">
    <source>
        <dbReference type="PROSITE-ProRule" id="PRU00207"/>
    </source>
</evidence>
<name>A0A0C3BZT2_PILCF</name>
<dbReference type="InterPro" id="IPR013083">
    <property type="entry name" value="Znf_RING/FYVE/PHD"/>
</dbReference>
<dbReference type="Pfam" id="PF02176">
    <property type="entry name" value="zf-TRAF"/>
    <property type="match status" value="1"/>
</dbReference>
<feature type="zinc finger region" description="TRAF-type" evidence="4">
    <location>
        <begin position="99"/>
        <end position="147"/>
    </location>
</feature>
<evidence type="ECO:0008006" key="11">
    <source>
        <dbReference type="Google" id="ProtNLM"/>
    </source>
</evidence>
<dbReference type="PANTHER" id="PTHR10131">
    <property type="entry name" value="TNF RECEPTOR ASSOCIATED FACTOR"/>
    <property type="match status" value="1"/>
</dbReference>
<evidence type="ECO:0000256" key="6">
    <source>
        <dbReference type="SAM" id="MobiDB-lite"/>
    </source>
</evidence>
<dbReference type="EMBL" id="KN832970">
    <property type="protein sequence ID" value="KIM92058.1"/>
    <property type="molecule type" value="Genomic_DNA"/>
</dbReference>
<keyword evidence="3 4" id="KW-0862">Zinc</keyword>
<evidence type="ECO:0000256" key="3">
    <source>
        <dbReference type="ARBA" id="ARBA00022833"/>
    </source>
</evidence>
<dbReference type="InterPro" id="IPR017907">
    <property type="entry name" value="Znf_RING_CS"/>
</dbReference>
<dbReference type="HOGENOM" id="CLU_019709_0_0_1"/>
<dbReference type="InParanoid" id="A0A0C3BZT2"/>
<feature type="domain" description="RING-type" evidence="7">
    <location>
        <begin position="16"/>
        <end position="55"/>
    </location>
</feature>
<dbReference type="InterPro" id="IPR001841">
    <property type="entry name" value="Znf_RING"/>
</dbReference>
<evidence type="ECO:0000256" key="5">
    <source>
        <dbReference type="SAM" id="Coils"/>
    </source>
</evidence>
<sequence>MSSYNYIDTPNSNLVCCICHAPFIDPTSTRTCSHTFCHECIDRALEHVAQCPVDRSPLTLNDLIPANPIVRHLVDELVVKCPQGSEGCTHTCQRQLLASHIKESCQYVHVPCSEDGCDQLVLKKDVGKHAHDCASRLTECEGCGSKVKPTDAEAHQSDCPAKTVICSFCSDGFPRSDLATHNSTCPDIVIPCTHVDNGCPWTGPRYTLSDSHISSCPYESIKGFFATNSSRMSTLTDENKILKCKVEALEGIIQTMRREMQSVQSALGPWYRPEGSYPSLPRQTSSPESALQSRGRPTSLESPLTTTGTYAQLGSPYASTSTTPDALAAYFPPEANENLPWLERRLNHTSLYGGTSSMDVNGRLYNESTSHTPVAPINLSTTLEGSLAGLRESIVTLSASVDSLARRHDIELRNETLRSNEEISRLNYTMHGLRMQVHNIMMDRNAQVTGRISDPSQGWSEGETGPPMQYGFFTPRPPSFSPATKL</sequence>
<feature type="zinc finger region" description="TRAF-type" evidence="4">
    <location>
        <begin position="154"/>
        <end position="199"/>
    </location>
</feature>